<dbReference type="PROSITE" id="PS50949">
    <property type="entry name" value="HTH_GNTR"/>
    <property type="match status" value="1"/>
</dbReference>
<dbReference type="InterPro" id="IPR036388">
    <property type="entry name" value="WH-like_DNA-bd_sf"/>
</dbReference>
<dbReference type="EMBL" id="MASU01000013">
    <property type="protein sequence ID" value="PXY24135.1"/>
    <property type="molecule type" value="Genomic_DNA"/>
</dbReference>
<dbReference type="Gene3D" id="1.20.120.530">
    <property type="entry name" value="GntR ligand-binding domain-like"/>
    <property type="match status" value="1"/>
</dbReference>
<proteinExistence type="predicted"/>
<comment type="caution">
    <text evidence="5">The sequence shown here is derived from an EMBL/GenBank/DDBJ whole genome shotgun (WGS) entry which is preliminary data.</text>
</comment>
<keyword evidence="1" id="KW-0805">Transcription regulation</keyword>
<dbReference type="Proteomes" id="UP000247892">
    <property type="component" value="Unassembled WGS sequence"/>
</dbReference>
<keyword evidence="3" id="KW-0804">Transcription</keyword>
<dbReference type="Pfam" id="PF07729">
    <property type="entry name" value="FCD"/>
    <property type="match status" value="1"/>
</dbReference>
<keyword evidence="2" id="KW-0238">DNA-binding</keyword>
<dbReference type="Gene3D" id="1.10.10.10">
    <property type="entry name" value="Winged helix-like DNA-binding domain superfamily/Winged helix DNA-binding domain"/>
    <property type="match status" value="1"/>
</dbReference>
<dbReference type="SUPFAM" id="SSF48008">
    <property type="entry name" value="GntR ligand-binding domain-like"/>
    <property type="match status" value="1"/>
</dbReference>
<dbReference type="GO" id="GO:0003700">
    <property type="term" value="F:DNA-binding transcription factor activity"/>
    <property type="evidence" value="ECO:0007669"/>
    <property type="project" value="InterPro"/>
</dbReference>
<feature type="domain" description="HTH gntR-type" evidence="4">
    <location>
        <begin position="8"/>
        <end position="75"/>
    </location>
</feature>
<dbReference type="SMART" id="SM00895">
    <property type="entry name" value="FCD"/>
    <property type="match status" value="1"/>
</dbReference>
<dbReference type="PANTHER" id="PTHR43537">
    <property type="entry name" value="TRANSCRIPTIONAL REGULATOR, GNTR FAMILY"/>
    <property type="match status" value="1"/>
</dbReference>
<evidence type="ECO:0000256" key="1">
    <source>
        <dbReference type="ARBA" id="ARBA00023015"/>
    </source>
</evidence>
<reference evidence="5 6" key="1">
    <citation type="submission" date="2016-07" db="EMBL/GenBank/DDBJ databases">
        <title>Draft genome sequence of Prauserella sp. YIM 121212, isolated from alkaline soil.</title>
        <authorList>
            <person name="Ruckert C."/>
            <person name="Albersmeier A."/>
            <person name="Jiang C.-L."/>
            <person name="Jiang Y."/>
            <person name="Kalinowski J."/>
            <person name="Schneider O."/>
            <person name="Winkler A."/>
            <person name="Zotchev S.B."/>
        </authorList>
    </citation>
    <scope>NUCLEOTIDE SEQUENCE [LARGE SCALE GENOMIC DNA]</scope>
    <source>
        <strain evidence="5 6">YIM 121212</strain>
    </source>
</reference>
<dbReference type="AlphaFoldDB" id="A0A318LKB4"/>
<sequence>MRQIDTDRNLAKEIFDELRGAIVSGELTPGALYSVHDLAARLGVSRTPVREALIQLSERGMVRFERNRGIRILQTSLHDLEEVFAIRLLLEVPATFRATGQRPPGWIEELSGHLAAMRTAAGQHDEAAFMAADRRFHQTINAASGNLRLAHYIDSLRDMVLVRGNSTVDRSRTMHDILGEHEVIFDLIEDGKAREAAESMRAHLLHTAQLLLGQEAAAGGTGDTPLPELNLDWTNFPG</sequence>
<organism evidence="5 6">
    <name type="scientific">Prauserella flavalba</name>
    <dbReference type="NCBI Taxonomy" id="1477506"/>
    <lineage>
        <taxon>Bacteria</taxon>
        <taxon>Bacillati</taxon>
        <taxon>Actinomycetota</taxon>
        <taxon>Actinomycetes</taxon>
        <taxon>Pseudonocardiales</taxon>
        <taxon>Pseudonocardiaceae</taxon>
        <taxon>Prauserella</taxon>
    </lineage>
</organism>
<evidence type="ECO:0000313" key="6">
    <source>
        <dbReference type="Proteomes" id="UP000247892"/>
    </source>
</evidence>
<dbReference type="PRINTS" id="PR00035">
    <property type="entry name" value="HTHGNTR"/>
</dbReference>
<keyword evidence="6" id="KW-1185">Reference proteome</keyword>
<dbReference type="SUPFAM" id="SSF46785">
    <property type="entry name" value="Winged helix' DNA-binding domain"/>
    <property type="match status" value="1"/>
</dbReference>
<evidence type="ECO:0000313" key="5">
    <source>
        <dbReference type="EMBL" id="PXY24135.1"/>
    </source>
</evidence>
<dbReference type="InterPro" id="IPR011711">
    <property type="entry name" value="GntR_C"/>
</dbReference>
<dbReference type="InterPro" id="IPR008920">
    <property type="entry name" value="TF_FadR/GntR_C"/>
</dbReference>
<evidence type="ECO:0000256" key="2">
    <source>
        <dbReference type="ARBA" id="ARBA00023125"/>
    </source>
</evidence>
<dbReference type="OrthoDB" id="3186208at2"/>
<evidence type="ECO:0000256" key="3">
    <source>
        <dbReference type="ARBA" id="ARBA00023163"/>
    </source>
</evidence>
<dbReference type="InterPro" id="IPR036390">
    <property type="entry name" value="WH_DNA-bd_sf"/>
</dbReference>
<dbReference type="RefSeq" id="WP_110342082.1">
    <property type="nucleotide sequence ID" value="NZ_MASU01000013.1"/>
</dbReference>
<protein>
    <submittedName>
        <fullName evidence="5">Transcriptional regulator</fullName>
    </submittedName>
</protein>
<dbReference type="CDD" id="cd07377">
    <property type="entry name" value="WHTH_GntR"/>
    <property type="match status" value="1"/>
</dbReference>
<dbReference type="InterPro" id="IPR000524">
    <property type="entry name" value="Tscrpt_reg_HTH_GntR"/>
</dbReference>
<dbReference type="Pfam" id="PF00392">
    <property type="entry name" value="GntR"/>
    <property type="match status" value="1"/>
</dbReference>
<accession>A0A318LKB4</accession>
<evidence type="ECO:0000259" key="4">
    <source>
        <dbReference type="PROSITE" id="PS50949"/>
    </source>
</evidence>
<dbReference type="GO" id="GO:0003677">
    <property type="term" value="F:DNA binding"/>
    <property type="evidence" value="ECO:0007669"/>
    <property type="project" value="UniProtKB-KW"/>
</dbReference>
<gene>
    <name evidence="5" type="ORF">BA062_28220</name>
</gene>
<name>A0A318LKB4_9PSEU</name>
<dbReference type="SMART" id="SM00345">
    <property type="entry name" value="HTH_GNTR"/>
    <property type="match status" value="1"/>
</dbReference>
<dbReference type="PANTHER" id="PTHR43537:SF45">
    <property type="entry name" value="GNTR FAMILY REGULATORY PROTEIN"/>
    <property type="match status" value="1"/>
</dbReference>